<dbReference type="InterPro" id="IPR016747">
    <property type="entry name" value="Phosphotransbutyrylase"/>
</dbReference>
<feature type="transmembrane region" description="Helical" evidence="1">
    <location>
        <begin position="75"/>
        <end position="92"/>
    </location>
</feature>
<keyword evidence="1" id="KW-0812">Transmembrane</keyword>
<keyword evidence="4" id="KW-1185">Reference proteome</keyword>
<dbReference type="Pfam" id="PF04892">
    <property type="entry name" value="VanZ"/>
    <property type="match status" value="1"/>
</dbReference>
<dbReference type="InterPro" id="IPR006976">
    <property type="entry name" value="VanZ-like"/>
</dbReference>
<evidence type="ECO:0000259" key="2">
    <source>
        <dbReference type="Pfam" id="PF04892"/>
    </source>
</evidence>
<feature type="domain" description="VanZ-like" evidence="2">
    <location>
        <begin position="5"/>
        <end position="148"/>
    </location>
</feature>
<keyword evidence="1" id="KW-0472">Membrane</keyword>
<dbReference type="Proteomes" id="UP001172743">
    <property type="component" value="Unassembled WGS sequence"/>
</dbReference>
<evidence type="ECO:0000313" key="4">
    <source>
        <dbReference type="Proteomes" id="UP001172743"/>
    </source>
</evidence>
<sequence length="172" mass="19836">MKKYILLIIAVLILLFCISSMTYQQQTIVPTLKETLESKPFYHLLSRIEVTYWGETISVETRGYYYFIEFLVRKGLHFVGYGFIAILFYIIYRKFKIKLPVIFAILTTFCVASLDEFRQTFVVGRTGIFEDVLLDTAGAITFIFVYKIGGLLYQKIKSPSSLGPNSASDQRM</sequence>
<feature type="transmembrane region" description="Helical" evidence="1">
    <location>
        <begin position="99"/>
        <end position="114"/>
    </location>
</feature>
<feature type="transmembrane region" description="Helical" evidence="1">
    <location>
        <begin position="134"/>
        <end position="153"/>
    </location>
</feature>
<protein>
    <submittedName>
        <fullName evidence="3">VanZ family protein</fullName>
    </submittedName>
</protein>
<dbReference type="NCBIfam" id="NF037970">
    <property type="entry name" value="vanZ_1"/>
    <property type="match status" value="1"/>
</dbReference>
<accession>A0ABT8GR79</accession>
<gene>
    <name evidence="3" type="ORF">QYB95_10290</name>
</gene>
<organism evidence="3 4">
    <name type="scientific">Ureibacillus aquaedulcis</name>
    <dbReference type="NCBI Taxonomy" id="3058421"/>
    <lineage>
        <taxon>Bacteria</taxon>
        <taxon>Bacillati</taxon>
        <taxon>Bacillota</taxon>
        <taxon>Bacilli</taxon>
        <taxon>Bacillales</taxon>
        <taxon>Caryophanaceae</taxon>
        <taxon>Ureibacillus</taxon>
    </lineage>
</organism>
<reference evidence="3" key="1">
    <citation type="submission" date="2023-07" db="EMBL/GenBank/DDBJ databases">
        <title>Ureibacillus sp. isolated from freshwater well.</title>
        <authorList>
            <person name="Kirdat K."/>
            <person name="Bhatt A."/>
            <person name="Teware R."/>
            <person name="Bhavsar Y."/>
            <person name="Yadav A."/>
        </authorList>
    </citation>
    <scope>NUCLEOTIDE SEQUENCE</scope>
    <source>
        <strain evidence="3">BA0131</strain>
    </source>
</reference>
<evidence type="ECO:0000313" key="3">
    <source>
        <dbReference type="EMBL" id="MDN4493926.1"/>
    </source>
</evidence>
<dbReference type="EMBL" id="JAUHTQ010000006">
    <property type="protein sequence ID" value="MDN4493926.1"/>
    <property type="molecule type" value="Genomic_DNA"/>
</dbReference>
<evidence type="ECO:0000256" key="1">
    <source>
        <dbReference type="SAM" id="Phobius"/>
    </source>
</evidence>
<name>A0ABT8GR79_9BACL</name>
<keyword evidence="1" id="KW-1133">Transmembrane helix</keyword>
<comment type="caution">
    <text evidence="3">The sequence shown here is derived from an EMBL/GenBank/DDBJ whole genome shotgun (WGS) entry which is preliminary data.</text>
</comment>
<proteinExistence type="predicted"/>
<dbReference type="RefSeq" id="WP_301138249.1">
    <property type="nucleotide sequence ID" value="NZ_JAUHTQ010000006.1"/>
</dbReference>
<dbReference type="PIRSF" id="PIRSF019083">
    <property type="entry name" value="UCP019083_VanZ"/>
    <property type="match status" value="1"/>
</dbReference>